<dbReference type="PANTHER" id="PTHR14519:SF8">
    <property type="entry name" value="VITAMIN K EPOXIDE REDUCTASE COMPLEX SUBUNIT 1"/>
    <property type="match status" value="1"/>
</dbReference>
<feature type="domain" description="Vitamin K epoxide reductase" evidence="13">
    <location>
        <begin position="11"/>
        <end position="159"/>
    </location>
</feature>
<dbReference type="Gene3D" id="1.20.1440.130">
    <property type="entry name" value="VKOR domain"/>
    <property type="match status" value="1"/>
</dbReference>
<feature type="transmembrane region" description="Helical" evidence="12">
    <location>
        <begin position="16"/>
        <end position="34"/>
    </location>
</feature>
<dbReference type="CDD" id="cd12917">
    <property type="entry name" value="VKOR_euk"/>
    <property type="match status" value="1"/>
</dbReference>
<dbReference type="SMART" id="SM00756">
    <property type="entry name" value="VKc"/>
    <property type="match status" value="1"/>
</dbReference>
<dbReference type="GO" id="GO:0005789">
    <property type="term" value="C:endoplasmic reticulum membrane"/>
    <property type="evidence" value="ECO:0007669"/>
    <property type="project" value="UniProtKB-SubCell"/>
</dbReference>
<keyword evidence="10" id="KW-1015">Disulfide bond</keyword>
<gene>
    <name evidence="14" type="primary">VKORC1L1</name>
    <name evidence="14" type="ORF">SK128_005075</name>
</gene>
<dbReference type="GO" id="GO:0047057">
    <property type="term" value="F:vitamin-K-epoxide reductase (warfarin-sensitive) activity"/>
    <property type="evidence" value="ECO:0007669"/>
    <property type="project" value="UniProtKB-EC"/>
</dbReference>
<dbReference type="EC" id="1.17.4.4" evidence="3"/>
<comment type="similarity">
    <text evidence="2">Belongs to the VKOR family.</text>
</comment>
<evidence type="ECO:0000256" key="5">
    <source>
        <dbReference type="ARBA" id="ARBA00022719"/>
    </source>
</evidence>
<keyword evidence="6" id="KW-0256">Endoplasmic reticulum</keyword>
<evidence type="ECO:0000256" key="7">
    <source>
        <dbReference type="ARBA" id="ARBA00022989"/>
    </source>
</evidence>
<keyword evidence="5" id="KW-0874">Quinone</keyword>
<reference evidence="14 15" key="1">
    <citation type="submission" date="2023-11" db="EMBL/GenBank/DDBJ databases">
        <title>Halocaridina rubra genome assembly.</title>
        <authorList>
            <person name="Smith C."/>
        </authorList>
    </citation>
    <scope>NUCLEOTIDE SEQUENCE [LARGE SCALE GENOMIC DNA]</scope>
    <source>
        <strain evidence="14">EP-1</strain>
        <tissue evidence="14">Whole</tissue>
    </source>
</reference>
<dbReference type="InterPro" id="IPR012932">
    <property type="entry name" value="VKOR"/>
</dbReference>
<evidence type="ECO:0000313" key="14">
    <source>
        <dbReference type="EMBL" id="KAK7020295.1"/>
    </source>
</evidence>
<comment type="subcellular location">
    <subcellularLocation>
        <location evidence="1">Endoplasmic reticulum membrane</location>
        <topology evidence="1">Multi-pass membrane protein</topology>
    </subcellularLocation>
</comment>
<evidence type="ECO:0000256" key="12">
    <source>
        <dbReference type="SAM" id="Phobius"/>
    </source>
</evidence>
<name>A0AAN8ZW26_HALRR</name>
<accession>A0AAN8ZW26</accession>
<evidence type="ECO:0000256" key="8">
    <source>
        <dbReference type="ARBA" id="ARBA00023002"/>
    </source>
</evidence>
<evidence type="ECO:0000256" key="10">
    <source>
        <dbReference type="ARBA" id="ARBA00023157"/>
    </source>
</evidence>
<evidence type="ECO:0000256" key="3">
    <source>
        <dbReference type="ARBA" id="ARBA00012278"/>
    </source>
</evidence>
<evidence type="ECO:0000256" key="4">
    <source>
        <dbReference type="ARBA" id="ARBA00022692"/>
    </source>
</evidence>
<organism evidence="14 15">
    <name type="scientific">Halocaridina rubra</name>
    <name type="common">Hawaiian red shrimp</name>
    <dbReference type="NCBI Taxonomy" id="373956"/>
    <lineage>
        <taxon>Eukaryota</taxon>
        <taxon>Metazoa</taxon>
        <taxon>Ecdysozoa</taxon>
        <taxon>Arthropoda</taxon>
        <taxon>Crustacea</taxon>
        <taxon>Multicrustacea</taxon>
        <taxon>Malacostraca</taxon>
        <taxon>Eumalacostraca</taxon>
        <taxon>Eucarida</taxon>
        <taxon>Decapoda</taxon>
        <taxon>Pleocyemata</taxon>
        <taxon>Caridea</taxon>
        <taxon>Atyoidea</taxon>
        <taxon>Atyidae</taxon>
        <taxon>Halocaridina</taxon>
    </lineage>
</organism>
<evidence type="ECO:0000313" key="15">
    <source>
        <dbReference type="Proteomes" id="UP001381693"/>
    </source>
</evidence>
<evidence type="ECO:0000256" key="1">
    <source>
        <dbReference type="ARBA" id="ARBA00004477"/>
    </source>
</evidence>
<keyword evidence="11" id="KW-0676">Redox-active center</keyword>
<evidence type="ECO:0000256" key="11">
    <source>
        <dbReference type="ARBA" id="ARBA00023284"/>
    </source>
</evidence>
<dbReference type="PANTHER" id="PTHR14519">
    <property type="entry name" value="VITAMIN K EPOXIDE REDUCTASE COMPLEX, SUBUNIT 1"/>
    <property type="match status" value="1"/>
</dbReference>
<feature type="transmembrane region" description="Helical" evidence="12">
    <location>
        <begin position="137"/>
        <end position="157"/>
    </location>
</feature>
<protein>
    <recommendedName>
        <fullName evidence="3">vitamin-K-epoxide reductase (warfarin-sensitive)</fullName>
        <ecNumber evidence="3">1.17.4.4</ecNumber>
    </recommendedName>
</protein>
<keyword evidence="9 12" id="KW-0472">Membrane</keyword>
<keyword evidence="8 14" id="KW-0560">Oxidoreductase</keyword>
<dbReference type="AlphaFoldDB" id="A0AAN8ZW26"/>
<dbReference type="FunFam" id="1.20.1440.130:FF:000001">
    <property type="entry name" value="Vitamin K epoxide reductase complex subunit 1-like 1"/>
    <property type="match status" value="1"/>
</dbReference>
<dbReference type="Pfam" id="PF07884">
    <property type="entry name" value="VKOR"/>
    <property type="match status" value="1"/>
</dbReference>
<dbReference type="EMBL" id="JAXCGZ010022947">
    <property type="protein sequence ID" value="KAK7020295.1"/>
    <property type="molecule type" value="Genomic_DNA"/>
</dbReference>
<keyword evidence="15" id="KW-1185">Reference proteome</keyword>
<keyword evidence="4 12" id="KW-0812">Transmembrane</keyword>
<dbReference type="InterPro" id="IPR038354">
    <property type="entry name" value="VKOR_sf"/>
</dbReference>
<dbReference type="GO" id="GO:0042373">
    <property type="term" value="P:vitamin K metabolic process"/>
    <property type="evidence" value="ECO:0007669"/>
    <property type="project" value="InterPro"/>
</dbReference>
<comment type="caution">
    <text evidence="14">The sequence shown here is derived from an EMBL/GenBank/DDBJ whole genome shotgun (WGS) entry which is preliminary data.</text>
</comment>
<evidence type="ECO:0000256" key="9">
    <source>
        <dbReference type="ARBA" id="ARBA00023136"/>
    </source>
</evidence>
<feature type="transmembrane region" description="Helical" evidence="12">
    <location>
        <begin position="115"/>
        <end position="131"/>
    </location>
</feature>
<dbReference type="Proteomes" id="UP001381693">
    <property type="component" value="Unassembled WGS sequence"/>
</dbReference>
<keyword evidence="7 12" id="KW-1133">Transmembrane helix</keyword>
<evidence type="ECO:0000259" key="13">
    <source>
        <dbReference type="SMART" id="SM00756"/>
    </source>
</evidence>
<evidence type="ECO:0000256" key="2">
    <source>
        <dbReference type="ARBA" id="ARBA00006214"/>
    </source>
</evidence>
<evidence type="ECO:0000256" key="6">
    <source>
        <dbReference type="ARBA" id="ARBA00022824"/>
    </source>
</evidence>
<dbReference type="GO" id="GO:0048038">
    <property type="term" value="F:quinone binding"/>
    <property type="evidence" value="ECO:0007669"/>
    <property type="project" value="UniProtKB-KW"/>
</dbReference>
<proteinExistence type="inferred from homology"/>
<sequence>MSKSGKNAAFLQKLRLWMIILCVIGVALSIYALYVEISKESDQNYRAMCDISESISCSRVFTSRYGRGFGIIGSILGEDHPLNQPNSIPGIIFYSIVLILGENTSLTAAKIQKSLLFISNFMSLYLAYLLYYVLHDFCVVCVSTYVVNFLLTVCAFWRVSTLQAKYSDSKKNS</sequence>
<dbReference type="InterPro" id="IPR042406">
    <property type="entry name" value="VKORC1/VKORC1L1"/>
</dbReference>